<protein>
    <submittedName>
        <fullName evidence="1">L-rhamnose mutarotase</fullName>
        <ecNumber evidence="1">5.1.3.32</ecNumber>
    </submittedName>
</protein>
<dbReference type="EC" id="5.1.3.32" evidence="1"/>
<evidence type="ECO:0000313" key="2">
    <source>
        <dbReference type="Proteomes" id="UP001493487"/>
    </source>
</evidence>
<dbReference type="Pfam" id="PF05336">
    <property type="entry name" value="rhaM"/>
    <property type="match status" value="1"/>
</dbReference>
<sequence>MEARITEIKVAHLHPDQVERYEQLHRDIPAMNEKHMREAGIVSLRIFREGLTLFMIVESDPSQALPERVIDHHLEEEWHRLTGVCFSEIWQDACEIYRLQGGNLIG</sequence>
<comment type="caution">
    <text evidence="1">The sequence shown here is derived from an EMBL/GenBank/DDBJ whole genome shotgun (WGS) entry which is preliminary data.</text>
</comment>
<dbReference type="RefSeq" id="WP_232186492.1">
    <property type="nucleotide sequence ID" value="NZ_JAIOAP010000008.1"/>
</dbReference>
<dbReference type="Proteomes" id="UP001493487">
    <property type="component" value="Unassembled WGS sequence"/>
</dbReference>
<name>A0ABV1KVH9_9BACL</name>
<dbReference type="InterPro" id="IPR008000">
    <property type="entry name" value="Rham/fucose_mutarotase"/>
</dbReference>
<dbReference type="InterPro" id="IPR011008">
    <property type="entry name" value="Dimeric_a/b-barrel"/>
</dbReference>
<keyword evidence="1" id="KW-0413">Isomerase</keyword>
<dbReference type="Gene3D" id="3.30.70.100">
    <property type="match status" value="1"/>
</dbReference>
<reference evidence="1 2" key="1">
    <citation type="journal article" date="2023" name="Genome Announc.">
        <title>Pan-Genome Analyses of the Genus Cohnella and Proposal of the Novel Species Cohnella silvisoli sp. nov., Isolated from Forest Soil.</title>
        <authorList>
            <person name="Wang C."/>
            <person name="Mao L."/>
            <person name="Bao G."/>
            <person name="Zhu H."/>
        </authorList>
    </citation>
    <scope>NUCLEOTIDE SEQUENCE [LARGE SCALE GENOMIC DNA]</scope>
    <source>
        <strain evidence="1 2">NL03-T5-1</strain>
    </source>
</reference>
<gene>
    <name evidence="1" type="ORF">QJS35_17135</name>
</gene>
<organism evidence="1 2">
    <name type="scientific">Cohnella silvisoli</name>
    <dbReference type="NCBI Taxonomy" id="2873699"/>
    <lineage>
        <taxon>Bacteria</taxon>
        <taxon>Bacillati</taxon>
        <taxon>Bacillota</taxon>
        <taxon>Bacilli</taxon>
        <taxon>Bacillales</taxon>
        <taxon>Paenibacillaceae</taxon>
        <taxon>Cohnella</taxon>
    </lineage>
</organism>
<proteinExistence type="predicted"/>
<evidence type="ECO:0000313" key="1">
    <source>
        <dbReference type="EMBL" id="MEQ4484124.1"/>
    </source>
</evidence>
<accession>A0ABV1KVH9</accession>
<keyword evidence="2" id="KW-1185">Reference proteome</keyword>
<dbReference type="SUPFAM" id="SSF54909">
    <property type="entry name" value="Dimeric alpha+beta barrel"/>
    <property type="match status" value="1"/>
</dbReference>
<dbReference type="EMBL" id="JASKHM010000009">
    <property type="protein sequence ID" value="MEQ4484124.1"/>
    <property type="molecule type" value="Genomic_DNA"/>
</dbReference>
<dbReference type="GO" id="GO:0062192">
    <property type="term" value="F:L-rhamnose mutarotase activity"/>
    <property type="evidence" value="ECO:0007669"/>
    <property type="project" value="UniProtKB-EC"/>
</dbReference>